<comment type="caution">
    <text evidence="9">The sequence shown here is derived from an EMBL/GenBank/DDBJ whole genome shotgun (WGS) entry which is preliminary data.</text>
</comment>
<dbReference type="AlphaFoldDB" id="A0A9E5JSR9"/>
<keyword evidence="4" id="KW-0460">Magnesium</keyword>
<keyword evidence="6" id="KW-0342">GTP-binding</keyword>
<keyword evidence="3" id="KW-0547">Nucleotide-binding</keyword>
<dbReference type="InterPro" id="IPR008225">
    <property type="entry name" value="F420-0_g-glutamyl_ligase"/>
</dbReference>
<organism evidence="9 10">
    <name type="scientific">Pseudomaricurvus hydrocarbonicus</name>
    <dbReference type="NCBI Taxonomy" id="1470433"/>
    <lineage>
        <taxon>Bacteria</taxon>
        <taxon>Pseudomonadati</taxon>
        <taxon>Pseudomonadota</taxon>
        <taxon>Gammaproteobacteria</taxon>
        <taxon>Cellvibrionales</taxon>
        <taxon>Cellvibrionaceae</taxon>
        <taxon>Pseudomaricurvus</taxon>
    </lineage>
</organism>
<evidence type="ECO:0000256" key="7">
    <source>
        <dbReference type="ARBA" id="ARBA00023211"/>
    </source>
</evidence>
<dbReference type="Pfam" id="PF01996">
    <property type="entry name" value="F420_ligase"/>
    <property type="match status" value="1"/>
</dbReference>
<proteinExistence type="predicted"/>
<dbReference type="NCBIfam" id="TIGR01916">
    <property type="entry name" value="F420_cofE"/>
    <property type="match status" value="1"/>
</dbReference>
<evidence type="ECO:0000256" key="6">
    <source>
        <dbReference type="ARBA" id="ARBA00023134"/>
    </source>
</evidence>
<evidence type="ECO:0000313" key="9">
    <source>
        <dbReference type="EMBL" id="NHO65879.1"/>
    </source>
</evidence>
<evidence type="ECO:0000259" key="8">
    <source>
        <dbReference type="Pfam" id="PF01996"/>
    </source>
</evidence>
<dbReference type="Proteomes" id="UP000787472">
    <property type="component" value="Unassembled WGS sequence"/>
</dbReference>
<keyword evidence="7" id="KW-0464">Manganese</keyword>
<dbReference type="GO" id="GO:0052618">
    <property type="term" value="F:coenzyme F420-0:L-glutamate ligase activity"/>
    <property type="evidence" value="ECO:0007669"/>
    <property type="project" value="UniProtKB-EC"/>
</dbReference>
<keyword evidence="1 9" id="KW-0436">Ligase</keyword>
<dbReference type="GO" id="GO:0046872">
    <property type="term" value="F:metal ion binding"/>
    <property type="evidence" value="ECO:0007669"/>
    <property type="project" value="UniProtKB-KW"/>
</dbReference>
<name>A0A9E5JSR9_9GAMM</name>
<evidence type="ECO:0000256" key="3">
    <source>
        <dbReference type="ARBA" id="ARBA00022741"/>
    </source>
</evidence>
<accession>A0A9E5JSR9</accession>
<reference evidence="9" key="1">
    <citation type="submission" date="2020-03" db="EMBL/GenBank/DDBJ databases">
        <authorList>
            <person name="Guo F."/>
        </authorList>
    </citation>
    <scope>NUCLEOTIDE SEQUENCE</scope>
    <source>
        <strain evidence="9">JCM 30134</strain>
    </source>
</reference>
<dbReference type="RefSeq" id="WP_167185671.1">
    <property type="nucleotide sequence ID" value="NZ_JAAONZ010000006.1"/>
</dbReference>
<sequence length="256" mass="27410">MPTAKMTALAEIPEIQSGDCLGDIIATALCANNFTLTPSTILVIAQKIISKAEGRSVKLTDIKASHQAEELAEKTAKDPRKVEMILRESDAIVRVREADANGRGSVIITRTHAGFVCANAGIDESNLEEGHLLLLPVDADRSAQQLAEDLETKLGVKPGVVITDTFGRPWRNGLVNVAIGTAGVPPIVDQCGETDAWGRTLSVTQPAFADELAAASGLLMGKADRTPIIIFEGLDWQPRQAGIHELVRNQKEDLFA</sequence>
<feature type="domain" description="Coenzyme F420:L-glutamate ligase-like" evidence="8">
    <location>
        <begin position="12"/>
        <end position="233"/>
    </location>
</feature>
<keyword evidence="10" id="KW-1185">Reference proteome</keyword>
<evidence type="ECO:0000256" key="4">
    <source>
        <dbReference type="ARBA" id="ARBA00022842"/>
    </source>
</evidence>
<keyword evidence="2" id="KW-0479">Metal-binding</keyword>
<evidence type="ECO:0000313" key="10">
    <source>
        <dbReference type="Proteomes" id="UP000787472"/>
    </source>
</evidence>
<dbReference type="Gene3D" id="3.30.1330.100">
    <property type="entry name" value="CofE-like"/>
    <property type="match status" value="1"/>
</dbReference>
<dbReference type="EMBL" id="JAAONZ010000006">
    <property type="protein sequence ID" value="NHO65879.1"/>
    <property type="molecule type" value="Genomic_DNA"/>
</dbReference>
<dbReference type="SUPFAM" id="SSF144010">
    <property type="entry name" value="CofE-like"/>
    <property type="match status" value="1"/>
</dbReference>
<gene>
    <name evidence="9" type="primary">cofE</name>
    <name evidence="9" type="ORF">G8770_10035</name>
</gene>
<dbReference type="PANTHER" id="PTHR47917">
    <property type="match status" value="1"/>
</dbReference>
<dbReference type="Gene3D" id="3.90.1660.10">
    <property type="entry name" value="CofE-like domain"/>
    <property type="match status" value="1"/>
</dbReference>
<evidence type="ECO:0000256" key="2">
    <source>
        <dbReference type="ARBA" id="ARBA00022723"/>
    </source>
</evidence>
<protein>
    <submittedName>
        <fullName evidence="9">Coenzyme F420-0:L-glutamate ligase</fullName>
        <ecNumber evidence="9">6.3.2.31</ecNumber>
    </submittedName>
</protein>
<evidence type="ECO:0000256" key="1">
    <source>
        <dbReference type="ARBA" id="ARBA00022598"/>
    </source>
</evidence>
<dbReference type="InterPro" id="IPR002847">
    <property type="entry name" value="F420-0_gamma-glut_ligase-dom"/>
</dbReference>
<dbReference type="PANTHER" id="PTHR47917:SF1">
    <property type="entry name" value="COENZYME F420:L-GLUTAMATE LIGASE"/>
    <property type="match status" value="1"/>
</dbReference>
<keyword evidence="5" id="KW-0630">Potassium</keyword>
<dbReference type="EC" id="6.3.2.31" evidence="9"/>
<dbReference type="GO" id="GO:0005525">
    <property type="term" value="F:GTP binding"/>
    <property type="evidence" value="ECO:0007669"/>
    <property type="project" value="UniProtKB-KW"/>
</dbReference>
<evidence type="ECO:0000256" key="5">
    <source>
        <dbReference type="ARBA" id="ARBA00022958"/>
    </source>
</evidence>